<dbReference type="Gene3D" id="1.10.357.10">
    <property type="entry name" value="Tetracycline Repressor, domain 2"/>
    <property type="match status" value="1"/>
</dbReference>
<evidence type="ECO:0000256" key="1">
    <source>
        <dbReference type="ARBA" id="ARBA00023015"/>
    </source>
</evidence>
<dbReference type="InterPro" id="IPR009057">
    <property type="entry name" value="Homeodomain-like_sf"/>
</dbReference>
<evidence type="ECO:0000256" key="5">
    <source>
        <dbReference type="SAM" id="MobiDB-lite"/>
    </source>
</evidence>
<dbReference type="PANTHER" id="PTHR30055">
    <property type="entry name" value="HTH-TYPE TRANSCRIPTIONAL REGULATOR RUTR"/>
    <property type="match status" value="1"/>
</dbReference>
<feature type="compositionally biased region" description="Basic and acidic residues" evidence="5">
    <location>
        <begin position="210"/>
        <end position="222"/>
    </location>
</feature>
<dbReference type="InterPro" id="IPR036271">
    <property type="entry name" value="Tet_transcr_reg_TetR-rel_C_sf"/>
</dbReference>
<gene>
    <name evidence="7" type="ORF">QF035_009459</name>
</gene>
<comment type="caution">
    <text evidence="7">The sequence shown here is derived from an EMBL/GenBank/DDBJ whole genome shotgun (WGS) entry which is preliminary data.</text>
</comment>
<dbReference type="InterPro" id="IPR050109">
    <property type="entry name" value="HTH-type_TetR-like_transc_reg"/>
</dbReference>
<dbReference type="Pfam" id="PF00440">
    <property type="entry name" value="TetR_N"/>
    <property type="match status" value="1"/>
</dbReference>
<organism evidence="7 8">
    <name type="scientific">Streptomyces umbrinus</name>
    <dbReference type="NCBI Taxonomy" id="67370"/>
    <lineage>
        <taxon>Bacteria</taxon>
        <taxon>Bacillati</taxon>
        <taxon>Actinomycetota</taxon>
        <taxon>Actinomycetes</taxon>
        <taxon>Kitasatosporales</taxon>
        <taxon>Streptomycetaceae</taxon>
        <taxon>Streptomyces</taxon>
        <taxon>Streptomyces phaeochromogenes group</taxon>
    </lineage>
</organism>
<protein>
    <submittedName>
        <fullName evidence="7">AcrR family transcriptional regulator</fullName>
    </submittedName>
</protein>
<evidence type="ECO:0000313" key="8">
    <source>
        <dbReference type="Proteomes" id="UP001230328"/>
    </source>
</evidence>
<accession>A0ABU0T7T0</accession>
<evidence type="ECO:0000256" key="2">
    <source>
        <dbReference type="ARBA" id="ARBA00023125"/>
    </source>
</evidence>
<feature type="region of interest" description="Disordered" evidence="5">
    <location>
        <begin position="209"/>
        <end position="230"/>
    </location>
</feature>
<evidence type="ECO:0000256" key="3">
    <source>
        <dbReference type="ARBA" id="ARBA00023163"/>
    </source>
</evidence>
<name>A0ABU0T7T0_9ACTN</name>
<evidence type="ECO:0000313" key="7">
    <source>
        <dbReference type="EMBL" id="MDQ1031877.1"/>
    </source>
</evidence>
<dbReference type="RefSeq" id="WP_307528313.1">
    <property type="nucleotide sequence ID" value="NZ_JAUSZI010000002.1"/>
</dbReference>
<evidence type="ECO:0000259" key="6">
    <source>
        <dbReference type="PROSITE" id="PS50977"/>
    </source>
</evidence>
<keyword evidence="1" id="KW-0805">Transcription regulation</keyword>
<keyword evidence="8" id="KW-1185">Reference proteome</keyword>
<dbReference type="Proteomes" id="UP001230328">
    <property type="component" value="Unassembled WGS sequence"/>
</dbReference>
<evidence type="ECO:0000256" key="4">
    <source>
        <dbReference type="PROSITE-ProRule" id="PRU00335"/>
    </source>
</evidence>
<dbReference type="PROSITE" id="PS50977">
    <property type="entry name" value="HTH_TETR_2"/>
    <property type="match status" value="1"/>
</dbReference>
<keyword evidence="3" id="KW-0804">Transcription</keyword>
<dbReference type="InterPro" id="IPR001647">
    <property type="entry name" value="HTH_TetR"/>
</dbReference>
<dbReference type="EMBL" id="JAUSZI010000002">
    <property type="protein sequence ID" value="MDQ1031877.1"/>
    <property type="molecule type" value="Genomic_DNA"/>
</dbReference>
<keyword evidence="2 4" id="KW-0238">DNA-binding</keyword>
<feature type="domain" description="HTH tetR-type" evidence="6">
    <location>
        <begin position="33"/>
        <end position="91"/>
    </location>
</feature>
<reference evidence="7 8" key="1">
    <citation type="submission" date="2023-07" db="EMBL/GenBank/DDBJ databases">
        <title>Comparative genomics of wheat-associated soil bacteria to identify genetic determinants of phenazine resistance.</title>
        <authorList>
            <person name="Mouncey N."/>
        </authorList>
    </citation>
    <scope>NUCLEOTIDE SEQUENCE [LARGE SCALE GENOMIC DNA]</scope>
    <source>
        <strain evidence="7 8">V2I4</strain>
    </source>
</reference>
<feature type="DNA-binding region" description="H-T-H motif" evidence="4">
    <location>
        <begin position="54"/>
        <end position="73"/>
    </location>
</feature>
<dbReference type="SUPFAM" id="SSF48498">
    <property type="entry name" value="Tetracyclin repressor-like, C-terminal domain"/>
    <property type="match status" value="1"/>
</dbReference>
<dbReference type="PANTHER" id="PTHR30055:SF234">
    <property type="entry name" value="HTH-TYPE TRANSCRIPTIONAL REGULATOR BETI"/>
    <property type="match status" value="1"/>
</dbReference>
<proteinExistence type="predicted"/>
<dbReference type="SUPFAM" id="SSF46689">
    <property type="entry name" value="Homeodomain-like"/>
    <property type="match status" value="1"/>
</dbReference>
<feature type="region of interest" description="Disordered" evidence="5">
    <location>
        <begin position="1"/>
        <end position="30"/>
    </location>
</feature>
<sequence>MPTTPSRNAQYGGAARTASGASGGAPRRRADAERSIGSIVAAGLECFREDPNASMTAVARAAGVSRVTLYAHFPSREELFEAVLAYSVSEADKALEAQELDSGPADESMVRMVRSCWRILAQHSFLVTASEGLVGEPRRRRQHRKVLDRVDRLIARGQEEGVFRTDLPRPWLVTVFYSLLHAAAGETGARRLKAGEAASTLERTLLAVLKKPEAQEEPESGREPGASPSL</sequence>